<dbReference type="InterPro" id="IPR017082">
    <property type="entry name" value="Ribosomal_mS29_fun"/>
</dbReference>
<evidence type="ECO:0000313" key="10">
    <source>
        <dbReference type="Proteomes" id="UP001302676"/>
    </source>
</evidence>
<reference evidence="9" key="1">
    <citation type="journal article" date="2023" name="Mol. Phylogenet. Evol.">
        <title>Genome-scale phylogeny and comparative genomics of the fungal order Sordariales.</title>
        <authorList>
            <person name="Hensen N."/>
            <person name="Bonometti L."/>
            <person name="Westerberg I."/>
            <person name="Brannstrom I.O."/>
            <person name="Guillou S."/>
            <person name="Cros-Aarteil S."/>
            <person name="Calhoun S."/>
            <person name="Haridas S."/>
            <person name="Kuo A."/>
            <person name="Mondo S."/>
            <person name="Pangilinan J."/>
            <person name="Riley R."/>
            <person name="LaButti K."/>
            <person name="Andreopoulos B."/>
            <person name="Lipzen A."/>
            <person name="Chen C."/>
            <person name="Yan M."/>
            <person name="Daum C."/>
            <person name="Ng V."/>
            <person name="Clum A."/>
            <person name="Steindorff A."/>
            <person name="Ohm R.A."/>
            <person name="Martin F."/>
            <person name="Silar P."/>
            <person name="Natvig D.O."/>
            <person name="Lalanne C."/>
            <person name="Gautier V."/>
            <person name="Ament-Velasquez S.L."/>
            <person name="Kruys A."/>
            <person name="Hutchinson M.I."/>
            <person name="Powell A.J."/>
            <person name="Barry K."/>
            <person name="Miller A.N."/>
            <person name="Grigoriev I.V."/>
            <person name="Debuchy R."/>
            <person name="Gladieux P."/>
            <person name="Hiltunen Thoren M."/>
            <person name="Johannesson H."/>
        </authorList>
    </citation>
    <scope>NUCLEOTIDE SEQUENCE</scope>
    <source>
        <strain evidence="9">CBS 141.50</strain>
    </source>
</reference>
<keyword evidence="10" id="KW-1185">Reference proteome</keyword>
<evidence type="ECO:0000256" key="8">
    <source>
        <dbReference type="SAM" id="MobiDB-lite"/>
    </source>
</evidence>
<keyword evidence="6" id="KW-0687">Ribonucleoprotein</keyword>
<evidence type="ECO:0000313" key="9">
    <source>
        <dbReference type="EMBL" id="KAK4140313.1"/>
    </source>
</evidence>
<dbReference type="GO" id="GO:0005763">
    <property type="term" value="C:mitochondrial small ribosomal subunit"/>
    <property type="evidence" value="ECO:0007669"/>
    <property type="project" value="InterPro"/>
</dbReference>
<keyword evidence="5" id="KW-0496">Mitochondrion</keyword>
<evidence type="ECO:0000256" key="2">
    <source>
        <dbReference type="ARBA" id="ARBA00009863"/>
    </source>
</evidence>
<evidence type="ECO:0000256" key="6">
    <source>
        <dbReference type="ARBA" id="ARBA00023274"/>
    </source>
</evidence>
<protein>
    <recommendedName>
        <fullName evidence="7">Small ribosomal subunit protein mS29</fullName>
    </recommendedName>
</protein>
<gene>
    <name evidence="9" type="ORF">C8A04DRAFT_15090</name>
</gene>
<name>A0AAN6UW42_9PEZI</name>
<evidence type="ECO:0000256" key="7">
    <source>
        <dbReference type="ARBA" id="ARBA00035140"/>
    </source>
</evidence>
<feature type="region of interest" description="Disordered" evidence="8">
    <location>
        <begin position="395"/>
        <end position="423"/>
    </location>
</feature>
<accession>A0AAN6UW42</accession>
<comment type="subcellular location">
    <subcellularLocation>
        <location evidence="1">Mitochondrion</location>
    </subcellularLocation>
</comment>
<dbReference type="GeneID" id="87814964"/>
<dbReference type="GO" id="GO:0003735">
    <property type="term" value="F:structural constituent of ribosome"/>
    <property type="evidence" value="ECO:0007669"/>
    <property type="project" value="TreeGrafter"/>
</dbReference>
<dbReference type="PANTHER" id="PTHR12810:SF0">
    <property type="entry name" value="SMALL RIBOSOMAL SUBUNIT PROTEIN MS29"/>
    <property type="match status" value="1"/>
</dbReference>
<dbReference type="GO" id="GO:0032543">
    <property type="term" value="P:mitochondrial translation"/>
    <property type="evidence" value="ECO:0007669"/>
    <property type="project" value="InterPro"/>
</dbReference>
<comment type="similarity">
    <text evidence="2">Belongs to the mitochondrion-specific ribosomal protein mS29 family.</text>
</comment>
<comment type="caution">
    <text evidence="9">The sequence shown here is derived from an EMBL/GenBank/DDBJ whole genome shotgun (WGS) entry which is preliminary data.</text>
</comment>
<dbReference type="RefSeq" id="XP_062633684.1">
    <property type="nucleotide sequence ID" value="XM_062778351.1"/>
</dbReference>
<dbReference type="PANTHER" id="PTHR12810">
    <property type="entry name" value="MITOCHONDRIAL 28S RIBOSOMAL PROTEIN S29"/>
    <property type="match status" value="1"/>
</dbReference>
<reference evidence="9" key="2">
    <citation type="submission" date="2023-05" db="EMBL/GenBank/DDBJ databases">
        <authorList>
            <consortium name="Lawrence Berkeley National Laboratory"/>
            <person name="Steindorff A."/>
            <person name="Hensen N."/>
            <person name="Bonometti L."/>
            <person name="Westerberg I."/>
            <person name="Brannstrom I.O."/>
            <person name="Guillou S."/>
            <person name="Cros-Aarteil S."/>
            <person name="Calhoun S."/>
            <person name="Haridas S."/>
            <person name="Kuo A."/>
            <person name="Mondo S."/>
            <person name="Pangilinan J."/>
            <person name="Riley R."/>
            <person name="Labutti K."/>
            <person name="Andreopoulos B."/>
            <person name="Lipzen A."/>
            <person name="Chen C."/>
            <person name="Yanf M."/>
            <person name="Daum C."/>
            <person name="Ng V."/>
            <person name="Clum A."/>
            <person name="Ohm R."/>
            <person name="Martin F."/>
            <person name="Silar P."/>
            <person name="Natvig D."/>
            <person name="Lalanne C."/>
            <person name="Gautier V."/>
            <person name="Ament-Velasquez S.L."/>
            <person name="Kruys A."/>
            <person name="Hutchinson M.I."/>
            <person name="Powell A.J."/>
            <person name="Barry K."/>
            <person name="Miller A.N."/>
            <person name="Grigoriev I.V."/>
            <person name="Debuchy R."/>
            <person name="Gladieux P."/>
            <person name="Thoren M.H."/>
            <person name="Johannesson H."/>
        </authorList>
    </citation>
    <scope>NUCLEOTIDE SEQUENCE</scope>
    <source>
        <strain evidence="9">CBS 141.50</strain>
    </source>
</reference>
<dbReference type="Proteomes" id="UP001302676">
    <property type="component" value="Unassembled WGS sequence"/>
</dbReference>
<feature type="compositionally biased region" description="Low complexity" evidence="8">
    <location>
        <begin position="398"/>
        <end position="417"/>
    </location>
</feature>
<dbReference type="Pfam" id="PF10236">
    <property type="entry name" value="DAP3"/>
    <property type="match status" value="1"/>
</dbReference>
<evidence type="ECO:0000256" key="5">
    <source>
        <dbReference type="ARBA" id="ARBA00023128"/>
    </source>
</evidence>
<dbReference type="EMBL" id="MU853635">
    <property type="protein sequence ID" value="KAK4140313.1"/>
    <property type="molecule type" value="Genomic_DNA"/>
</dbReference>
<evidence type="ECO:0000256" key="4">
    <source>
        <dbReference type="ARBA" id="ARBA00022980"/>
    </source>
</evidence>
<sequence length="499" mass="54319">MPVPNSLRCLVRPSTGLPVSIPRTAASLGVPSAGLLGTPLLAAASFSTTSSRSEGASGIAKNHHRGGKKTFTVKKKAFVLERGKSPLPGERKAYRKRIILSNDNALAVPWLTDLGPAELSNENNVARVMGIPEEVQDQLRASEAFKTTQCWRMFRKPAVLVRKETVDLTRRMDRAAQNNEMLRLVVTGDKVAGKSLMLLQAMTHAFLNDWVVIHIPEAQELTTACTEYAPIPNTDPLQYMQPVYALKLIQAIKKANEKVLSKTFTRNAHPHLPQNIPANTPLLTLANVAKESEAAWPVFQSLWAELTAQGVARPPILLSIDGLAHMMKISDYRTPAFDLIHSHDLALVRLFANAFGGGLKLPAGGAVIGATSRSNAPRCPSLELAVSRREVEQRIEASSKAAGSGSGAETTATATEEVPQRDPYFRGYDDRVEAVLRSVEVLRVGAIDKNEARAVMEYWAASGMFRSVVDTKTVTEKWTLGGNGVLGEMERASLLSMRM</sequence>
<proteinExistence type="inferred from homology"/>
<evidence type="ECO:0000256" key="1">
    <source>
        <dbReference type="ARBA" id="ARBA00004173"/>
    </source>
</evidence>
<dbReference type="AlphaFoldDB" id="A0AAN6UW42"/>
<dbReference type="PIRSF" id="PIRSF036996">
    <property type="entry name" value="RSM23"/>
    <property type="match status" value="1"/>
</dbReference>
<evidence type="ECO:0000256" key="3">
    <source>
        <dbReference type="ARBA" id="ARBA00022946"/>
    </source>
</evidence>
<keyword evidence="3" id="KW-0809">Transit peptide</keyword>
<organism evidence="9 10">
    <name type="scientific">Dichotomopilus funicola</name>
    <dbReference type="NCBI Taxonomy" id="1934379"/>
    <lineage>
        <taxon>Eukaryota</taxon>
        <taxon>Fungi</taxon>
        <taxon>Dikarya</taxon>
        <taxon>Ascomycota</taxon>
        <taxon>Pezizomycotina</taxon>
        <taxon>Sordariomycetes</taxon>
        <taxon>Sordariomycetidae</taxon>
        <taxon>Sordariales</taxon>
        <taxon>Chaetomiaceae</taxon>
        <taxon>Dichotomopilus</taxon>
    </lineage>
</organism>
<keyword evidence="4" id="KW-0689">Ribosomal protein</keyword>
<dbReference type="InterPro" id="IPR019368">
    <property type="entry name" value="Ribosomal_mS29"/>
</dbReference>